<dbReference type="OrthoDB" id="3520229at2759"/>
<reference evidence="2" key="1">
    <citation type="journal article" date="2020" name="Stud. Mycol.">
        <title>101 Dothideomycetes genomes: a test case for predicting lifestyles and emergence of pathogens.</title>
        <authorList>
            <person name="Haridas S."/>
            <person name="Albert R."/>
            <person name="Binder M."/>
            <person name="Bloem J."/>
            <person name="Labutti K."/>
            <person name="Salamov A."/>
            <person name="Andreopoulos B."/>
            <person name="Baker S."/>
            <person name="Barry K."/>
            <person name="Bills G."/>
            <person name="Bluhm B."/>
            <person name="Cannon C."/>
            <person name="Castanera R."/>
            <person name="Culley D."/>
            <person name="Daum C."/>
            <person name="Ezra D."/>
            <person name="Gonzalez J."/>
            <person name="Henrissat B."/>
            <person name="Kuo A."/>
            <person name="Liang C."/>
            <person name="Lipzen A."/>
            <person name="Lutzoni F."/>
            <person name="Magnuson J."/>
            <person name="Mondo S."/>
            <person name="Nolan M."/>
            <person name="Ohm R."/>
            <person name="Pangilinan J."/>
            <person name="Park H.-J."/>
            <person name="Ramirez L."/>
            <person name="Alfaro M."/>
            <person name="Sun H."/>
            <person name="Tritt A."/>
            <person name="Yoshinaga Y."/>
            <person name="Zwiers L.-H."/>
            <person name="Turgeon B."/>
            <person name="Goodwin S."/>
            <person name="Spatafora J."/>
            <person name="Crous P."/>
            <person name="Grigoriev I."/>
        </authorList>
    </citation>
    <scope>NUCLEOTIDE SEQUENCE</scope>
    <source>
        <strain evidence="2">CBS 627.86</strain>
    </source>
</reference>
<evidence type="ECO:0000313" key="3">
    <source>
        <dbReference type="Proteomes" id="UP000799770"/>
    </source>
</evidence>
<dbReference type="AlphaFoldDB" id="A0A6A5YHG9"/>
<sequence>MYSCCRGQPIVAYGASERNPQPCYMYCLAQEQTVGDLIDCLNDPFQEVLCNGDKSSTGNETTFGTPSPPASGSGSVSASLSASGSTGAAAPGTAVHPGASKWGVGILVMLGIGSAVGMLL</sequence>
<evidence type="ECO:0000313" key="2">
    <source>
        <dbReference type="EMBL" id="KAF2106692.1"/>
    </source>
</evidence>
<accession>A0A6A5YHG9</accession>
<feature type="compositionally biased region" description="Low complexity" evidence="1">
    <location>
        <begin position="61"/>
        <end position="94"/>
    </location>
</feature>
<proteinExistence type="predicted"/>
<keyword evidence="3" id="KW-1185">Reference proteome</keyword>
<name>A0A6A5YHG9_9PLEO</name>
<dbReference type="Proteomes" id="UP000799770">
    <property type="component" value="Unassembled WGS sequence"/>
</dbReference>
<feature type="region of interest" description="Disordered" evidence="1">
    <location>
        <begin position="51"/>
        <end position="98"/>
    </location>
</feature>
<protein>
    <submittedName>
        <fullName evidence="2">Uncharacterized protein</fullName>
    </submittedName>
</protein>
<organism evidence="2 3">
    <name type="scientific">Lophiotrema nucula</name>
    <dbReference type="NCBI Taxonomy" id="690887"/>
    <lineage>
        <taxon>Eukaryota</taxon>
        <taxon>Fungi</taxon>
        <taxon>Dikarya</taxon>
        <taxon>Ascomycota</taxon>
        <taxon>Pezizomycotina</taxon>
        <taxon>Dothideomycetes</taxon>
        <taxon>Pleosporomycetidae</taxon>
        <taxon>Pleosporales</taxon>
        <taxon>Lophiotremataceae</taxon>
        <taxon>Lophiotrema</taxon>
    </lineage>
</organism>
<evidence type="ECO:0000256" key="1">
    <source>
        <dbReference type="SAM" id="MobiDB-lite"/>
    </source>
</evidence>
<dbReference type="EMBL" id="ML977360">
    <property type="protein sequence ID" value="KAF2106692.1"/>
    <property type="molecule type" value="Genomic_DNA"/>
</dbReference>
<gene>
    <name evidence="2" type="ORF">BDV96DRAFT_590711</name>
</gene>